<evidence type="ECO:0000313" key="1">
    <source>
        <dbReference type="EMBL" id="CAL5221767.1"/>
    </source>
</evidence>
<protein>
    <submittedName>
        <fullName evidence="1">G4020 protein</fullName>
    </submittedName>
</protein>
<dbReference type="EMBL" id="CAXHTA020000005">
    <property type="protein sequence ID" value="CAL5221767.1"/>
    <property type="molecule type" value="Genomic_DNA"/>
</dbReference>
<comment type="caution">
    <text evidence="1">The sequence shown here is derived from an EMBL/GenBank/DDBJ whole genome shotgun (WGS) entry which is preliminary data.</text>
</comment>
<reference evidence="1 2" key="1">
    <citation type="submission" date="2024-06" db="EMBL/GenBank/DDBJ databases">
        <authorList>
            <person name="Kraege A."/>
            <person name="Thomma B."/>
        </authorList>
    </citation>
    <scope>NUCLEOTIDE SEQUENCE [LARGE SCALE GENOMIC DNA]</scope>
</reference>
<proteinExistence type="predicted"/>
<keyword evidence="2" id="KW-1185">Reference proteome</keyword>
<organism evidence="1 2">
    <name type="scientific">Coccomyxa viridis</name>
    <dbReference type="NCBI Taxonomy" id="1274662"/>
    <lineage>
        <taxon>Eukaryota</taxon>
        <taxon>Viridiplantae</taxon>
        <taxon>Chlorophyta</taxon>
        <taxon>core chlorophytes</taxon>
        <taxon>Trebouxiophyceae</taxon>
        <taxon>Trebouxiophyceae incertae sedis</taxon>
        <taxon>Coccomyxaceae</taxon>
        <taxon>Coccomyxa</taxon>
    </lineage>
</organism>
<gene>
    <name evidence="1" type="primary">g4020</name>
    <name evidence="1" type="ORF">VP750_LOCUS3426</name>
</gene>
<evidence type="ECO:0000313" key="2">
    <source>
        <dbReference type="Proteomes" id="UP001497392"/>
    </source>
</evidence>
<sequence length="137" mass="14054">MGTSELAGVDASGELALGDEEGGSFVGNNFEVVRATGVRDVDRRRRPVAEDNGPLLLSHGDVLGVVVPGIAEGIELSLKFVGNGGEERIVGVKEARLGAEEGEGLVAEEVVDFAPDPWSDGGCVGHGVVIMQGGKCL</sequence>
<accession>A0ABP1FUJ0</accession>
<dbReference type="Proteomes" id="UP001497392">
    <property type="component" value="Unassembled WGS sequence"/>
</dbReference>
<name>A0ABP1FUJ0_9CHLO</name>